<dbReference type="Proteomes" id="UP000029060">
    <property type="component" value="Unassembled WGS sequence"/>
</dbReference>
<feature type="domain" description="BPL/LPL catalytic" evidence="2">
    <location>
        <begin position="220"/>
        <end position="381"/>
    </location>
</feature>
<keyword evidence="3" id="KW-0808">Transferase</keyword>
<dbReference type="PROSITE" id="PS51733">
    <property type="entry name" value="BPL_LPL_CATALYTIC"/>
    <property type="match status" value="1"/>
</dbReference>
<feature type="compositionally biased region" description="Basic and acidic residues" evidence="1">
    <location>
        <begin position="350"/>
        <end position="360"/>
    </location>
</feature>
<dbReference type="AlphaFoldDB" id="A0A087BJ26"/>
<feature type="compositionally biased region" description="Basic and acidic residues" evidence="1">
    <location>
        <begin position="156"/>
        <end position="168"/>
    </location>
</feature>
<proteinExistence type="predicted"/>
<accession>A0A087BJ26</accession>
<dbReference type="Pfam" id="PF21948">
    <property type="entry name" value="LplA-B_cat"/>
    <property type="match status" value="1"/>
</dbReference>
<dbReference type="SUPFAM" id="SSF55681">
    <property type="entry name" value="Class II aaRS and biotin synthetases"/>
    <property type="match status" value="1"/>
</dbReference>
<evidence type="ECO:0000313" key="3">
    <source>
        <dbReference type="EMBL" id="KFI71026.1"/>
    </source>
</evidence>
<organism evidence="3 4">
    <name type="scientific">Bifidobacterium merycicum</name>
    <dbReference type="NCBI Taxonomy" id="78345"/>
    <lineage>
        <taxon>Bacteria</taxon>
        <taxon>Bacillati</taxon>
        <taxon>Actinomycetota</taxon>
        <taxon>Actinomycetes</taxon>
        <taxon>Bifidobacteriales</taxon>
        <taxon>Bifidobacteriaceae</taxon>
        <taxon>Bifidobacterium</taxon>
    </lineage>
</organism>
<evidence type="ECO:0000256" key="1">
    <source>
        <dbReference type="SAM" id="MobiDB-lite"/>
    </source>
</evidence>
<dbReference type="InterPro" id="IPR050664">
    <property type="entry name" value="Octanoyltrans_LipM/LipL"/>
</dbReference>
<feature type="compositionally biased region" description="Basic and acidic residues" evidence="1">
    <location>
        <begin position="367"/>
        <end position="381"/>
    </location>
</feature>
<dbReference type="eggNOG" id="COG0095">
    <property type="taxonomic scope" value="Bacteria"/>
</dbReference>
<dbReference type="InterPro" id="IPR045864">
    <property type="entry name" value="aa-tRNA-synth_II/BPL/LPL"/>
</dbReference>
<evidence type="ECO:0000313" key="4">
    <source>
        <dbReference type="Proteomes" id="UP000029060"/>
    </source>
</evidence>
<keyword evidence="3" id="KW-0012">Acyltransferase</keyword>
<comment type="caution">
    <text evidence="3">The sequence shown here is derived from an EMBL/GenBank/DDBJ whole genome shotgun (WGS) entry which is preliminary data.</text>
</comment>
<dbReference type="PANTHER" id="PTHR43679">
    <property type="entry name" value="OCTANOYLTRANSFERASE LIPM-RELATED"/>
    <property type="match status" value="1"/>
</dbReference>
<feature type="region of interest" description="Disordered" evidence="1">
    <location>
        <begin position="144"/>
        <end position="183"/>
    </location>
</feature>
<dbReference type="EC" id="2.3.1.181" evidence="3"/>
<feature type="compositionally biased region" description="Polar residues" evidence="1">
    <location>
        <begin position="144"/>
        <end position="154"/>
    </location>
</feature>
<dbReference type="STRING" id="78345.BMERY_1321"/>
<name>A0A087BJ26_9BIFI</name>
<keyword evidence="4" id="KW-1185">Reference proteome</keyword>
<sequence length="381" mass="42061">MTCRWGIDALNIMRGECKISGGKLVGVSVVRGGEGFWQCHLDGDFFIDGDDTEVRTVLDRAERVLERFVPDAFALAAVPPVTGQGGVMGDTLESVGTGDRQACVKHHVEHAIRDVLDGHPNVRMLGSDAQAIAAAFMRAFTHAGTESTRTTASRNDGPERRLATRAKADGATGNGNAGERDTQWHERWLRLAPDVVLDTPRDPQEQMDTDVRWARDVAEGLREPTMRFWQWSAPCVVIGRFQSLRDEVHEDVAREEGLQVVRRSTGGGAMFIEPGNTITYSLYAPADFDTGIDIARSYRLCDAWLIHALRGLGLDVRFSGLNDIASQYGKIGGAAQRRFPAPRGSADTGGRWRDPPPRDPRLRHRRREDGPRAERLQGENA</sequence>
<evidence type="ECO:0000259" key="2">
    <source>
        <dbReference type="PROSITE" id="PS51733"/>
    </source>
</evidence>
<dbReference type="Gene3D" id="3.30.930.10">
    <property type="entry name" value="Bira Bifunctional Protein, Domain 2"/>
    <property type="match status" value="1"/>
</dbReference>
<dbReference type="GO" id="GO:0016874">
    <property type="term" value="F:ligase activity"/>
    <property type="evidence" value="ECO:0007669"/>
    <property type="project" value="UniProtKB-KW"/>
</dbReference>
<keyword evidence="3" id="KW-0436">Ligase</keyword>
<reference evidence="3 4" key="1">
    <citation type="submission" date="2014-03" db="EMBL/GenBank/DDBJ databases">
        <title>Genomics of Bifidobacteria.</title>
        <authorList>
            <person name="Ventura M."/>
            <person name="Milani C."/>
            <person name="Lugli G.A."/>
        </authorList>
    </citation>
    <scope>NUCLEOTIDE SEQUENCE [LARGE SCALE GENOMIC DNA]</scope>
    <source>
        <strain evidence="3 4">LMG 11341</strain>
    </source>
</reference>
<gene>
    <name evidence="3" type="ORF">BMERY_1321</name>
</gene>
<protein>
    <submittedName>
        <fullName evidence="3">Putative lipoate-protein ligase A</fullName>
        <ecNumber evidence="3">2.3.1.181</ecNumber>
    </submittedName>
</protein>
<dbReference type="GO" id="GO:0033819">
    <property type="term" value="F:lipoyl(octanoyl) transferase activity"/>
    <property type="evidence" value="ECO:0007669"/>
    <property type="project" value="UniProtKB-EC"/>
</dbReference>
<dbReference type="EMBL" id="JGZC01000004">
    <property type="protein sequence ID" value="KFI71026.1"/>
    <property type="molecule type" value="Genomic_DNA"/>
</dbReference>
<dbReference type="PANTHER" id="PTHR43679:SF2">
    <property type="entry name" value="OCTANOYL-[GCVH]:PROTEIN N-OCTANOYLTRANSFERASE"/>
    <property type="match status" value="1"/>
</dbReference>
<feature type="region of interest" description="Disordered" evidence="1">
    <location>
        <begin position="335"/>
        <end position="381"/>
    </location>
</feature>
<dbReference type="InterPro" id="IPR004143">
    <property type="entry name" value="BPL_LPL_catalytic"/>
</dbReference>